<feature type="transmembrane region" description="Helical" evidence="7">
    <location>
        <begin position="213"/>
        <end position="234"/>
    </location>
</feature>
<comment type="subcellular location">
    <subcellularLocation>
        <location evidence="1">Membrane</location>
        <topology evidence="1">Multi-pass membrane protein</topology>
    </subcellularLocation>
</comment>
<keyword evidence="5 7" id="KW-0472">Membrane</keyword>
<dbReference type="InterPro" id="IPR023271">
    <property type="entry name" value="Aquaporin-like"/>
</dbReference>
<dbReference type="SUPFAM" id="SSF81338">
    <property type="entry name" value="Aquaporin-like"/>
    <property type="match status" value="1"/>
</dbReference>
<dbReference type="Pfam" id="PF00230">
    <property type="entry name" value="MIP"/>
    <property type="match status" value="1"/>
</dbReference>
<dbReference type="InterPro" id="IPR022357">
    <property type="entry name" value="MIP_CS"/>
</dbReference>
<evidence type="ECO:0000256" key="1">
    <source>
        <dbReference type="ARBA" id="ARBA00004141"/>
    </source>
</evidence>
<dbReference type="EMBL" id="BTGU01000020">
    <property type="protein sequence ID" value="GMN45339.1"/>
    <property type="molecule type" value="Genomic_DNA"/>
</dbReference>
<dbReference type="PANTHER" id="PTHR45724">
    <property type="entry name" value="AQUAPORIN NIP2-1"/>
    <property type="match status" value="1"/>
</dbReference>
<keyword evidence="9" id="KW-1185">Reference proteome</keyword>
<reference evidence="8" key="1">
    <citation type="submission" date="2023-07" db="EMBL/GenBank/DDBJ databases">
        <title>draft genome sequence of fig (Ficus carica).</title>
        <authorList>
            <person name="Takahashi T."/>
            <person name="Nishimura K."/>
        </authorList>
    </citation>
    <scope>NUCLEOTIDE SEQUENCE</scope>
</reference>
<dbReference type="GO" id="GO:0016020">
    <property type="term" value="C:membrane"/>
    <property type="evidence" value="ECO:0007669"/>
    <property type="project" value="UniProtKB-SubCell"/>
</dbReference>
<dbReference type="Gramene" id="FCD_00007872-RA">
    <property type="protein sequence ID" value="FCD_00007872-RA:cds"/>
    <property type="gene ID" value="FCD_00007872"/>
</dbReference>
<dbReference type="PROSITE" id="PS00221">
    <property type="entry name" value="MIP"/>
    <property type="match status" value="1"/>
</dbReference>
<evidence type="ECO:0000256" key="6">
    <source>
        <dbReference type="RuleBase" id="RU000477"/>
    </source>
</evidence>
<feature type="transmembrane region" description="Helical" evidence="7">
    <location>
        <begin position="94"/>
        <end position="117"/>
    </location>
</feature>
<evidence type="ECO:0000256" key="7">
    <source>
        <dbReference type="SAM" id="Phobius"/>
    </source>
</evidence>
<evidence type="ECO:0000313" key="8">
    <source>
        <dbReference type="EMBL" id="GMN45339.1"/>
    </source>
</evidence>
<dbReference type="Proteomes" id="UP001187192">
    <property type="component" value="Unassembled WGS sequence"/>
</dbReference>
<dbReference type="PANTHER" id="PTHR45724:SF21">
    <property type="entry name" value="MAJOR INTRINSIC PROTEIN"/>
    <property type="match status" value="1"/>
</dbReference>
<evidence type="ECO:0000256" key="2">
    <source>
        <dbReference type="ARBA" id="ARBA00022448"/>
    </source>
</evidence>
<comment type="similarity">
    <text evidence="6">Belongs to the MIP/aquaporin (TC 1.A.8) family.</text>
</comment>
<sequence length="258" mass="27429">MEEGKANSTPEFTIQAQSTPSNFQKIVAEFIGTYILIFLGCGAALVNKAQPLTIVGIAIVWGLVLMAAIYTLGHISGAHFNPAVTIALAAAHKFPWIHVPMFVLSQLLGATLASLTLRVLFNDQHSLRAIITVHSPPTTDLEALTWEFIISFVLMFTISGVTTDHRASKGPSGVAIGAALLVNVMVAGPITGASMNPARSFGPAIVAGIYSKLWIFIVAPVLGALAATMVYSVLRVPMPEKSEGTKRVYNHLGLQVEP</sequence>
<feature type="transmembrane region" description="Helical" evidence="7">
    <location>
        <begin position="174"/>
        <end position="193"/>
    </location>
</feature>
<comment type="caution">
    <text evidence="8">The sequence shown here is derived from an EMBL/GenBank/DDBJ whole genome shotgun (WGS) entry which is preliminary data.</text>
</comment>
<dbReference type="InterPro" id="IPR034294">
    <property type="entry name" value="Aquaporin_transptr"/>
</dbReference>
<dbReference type="CDD" id="cd00333">
    <property type="entry name" value="MIP"/>
    <property type="match status" value="1"/>
</dbReference>
<keyword evidence="3 6" id="KW-0812">Transmembrane</keyword>
<feature type="transmembrane region" description="Helical" evidence="7">
    <location>
        <begin position="52"/>
        <end position="73"/>
    </location>
</feature>
<evidence type="ECO:0000256" key="3">
    <source>
        <dbReference type="ARBA" id="ARBA00022692"/>
    </source>
</evidence>
<feature type="transmembrane region" description="Helical" evidence="7">
    <location>
        <begin position="26"/>
        <end position="46"/>
    </location>
</feature>
<organism evidence="8 9">
    <name type="scientific">Ficus carica</name>
    <name type="common">Common fig</name>
    <dbReference type="NCBI Taxonomy" id="3494"/>
    <lineage>
        <taxon>Eukaryota</taxon>
        <taxon>Viridiplantae</taxon>
        <taxon>Streptophyta</taxon>
        <taxon>Embryophyta</taxon>
        <taxon>Tracheophyta</taxon>
        <taxon>Spermatophyta</taxon>
        <taxon>Magnoliopsida</taxon>
        <taxon>eudicotyledons</taxon>
        <taxon>Gunneridae</taxon>
        <taxon>Pentapetalae</taxon>
        <taxon>rosids</taxon>
        <taxon>fabids</taxon>
        <taxon>Rosales</taxon>
        <taxon>Moraceae</taxon>
        <taxon>Ficeae</taxon>
        <taxon>Ficus</taxon>
    </lineage>
</organism>
<keyword evidence="4 7" id="KW-1133">Transmembrane helix</keyword>
<dbReference type="GO" id="GO:0015267">
    <property type="term" value="F:channel activity"/>
    <property type="evidence" value="ECO:0007669"/>
    <property type="project" value="InterPro"/>
</dbReference>
<protein>
    <submittedName>
        <fullName evidence="8">Uncharacterized protein</fullName>
    </submittedName>
</protein>
<gene>
    <name evidence="8" type="ORF">TIFTF001_014532</name>
</gene>
<dbReference type="PRINTS" id="PR00783">
    <property type="entry name" value="MINTRINSICP"/>
</dbReference>
<dbReference type="Gene3D" id="1.20.1080.10">
    <property type="entry name" value="Glycerol uptake facilitator protein"/>
    <property type="match status" value="1"/>
</dbReference>
<evidence type="ECO:0000256" key="4">
    <source>
        <dbReference type="ARBA" id="ARBA00022989"/>
    </source>
</evidence>
<dbReference type="InterPro" id="IPR000425">
    <property type="entry name" value="MIP"/>
</dbReference>
<name>A0AA88DIG8_FICCA</name>
<evidence type="ECO:0000256" key="5">
    <source>
        <dbReference type="ARBA" id="ARBA00023136"/>
    </source>
</evidence>
<evidence type="ECO:0000313" key="9">
    <source>
        <dbReference type="Proteomes" id="UP001187192"/>
    </source>
</evidence>
<feature type="transmembrane region" description="Helical" evidence="7">
    <location>
        <begin position="143"/>
        <end position="162"/>
    </location>
</feature>
<dbReference type="NCBIfam" id="TIGR00861">
    <property type="entry name" value="MIP"/>
    <property type="match status" value="1"/>
</dbReference>
<dbReference type="AlphaFoldDB" id="A0AA88DIG8"/>
<accession>A0AA88DIG8</accession>
<keyword evidence="2 6" id="KW-0813">Transport</keyword>
<proteinExistence type="inferred from homology"/>